<reference evidence="3" key="3">
    <citation type="submission" date="2010-09" db="EMBL/GenBank/DDBJ databases">
        <title>Annotation of Gaeumannomyces graminis var. tritici R3-111a-1.</title>
        <authorList>
            <consortium name="The Broad Institute Genome Sequencing Platform"/>
            <person name="Ma L.-J."/>
            <person name="Dead R."/>
            <person name="Young S.K."/>
            <person name="Zeng Q."/>
            <person name="Gargeya S."/>
            <person name="Fitzgerald M."/>
            <person name="Haas B."/>
            <person name="Abouelleil A."/>
            <person name="Alvarado L."/>
            <person name="Arachchi H.M."/>
            <person name="Berlin A."/>
            <person name="Brown A."/>
            <person name="Chapman S.B."/>
            <person name="Chen Z."/>
            <person name="Dunbar C."/>
            <person name="Freedman E."/>
            <person name="Gearin G."/>
            <person name="Gellesch M."/>
            <person name="Goldberg J."/>
            <person name="Griggs A."/>
            <person name="Gujja S."/>
            <person name="Heiman D."/>
            <person name="Howarth C."/>
            <person name="Larson L."/>
            <person name="Lui A."/>
            <person name="MacDonald P.J.P."/>
            <person name="Mehta T."/>
            <person name="Montmayeur A."/>
            <person name="Murphy C."/>
            <person name="Neiman D."/>
            <person name="Pearson M."/>
            <person name="Priest M."/>
            <person name="Roberts A."/>
            <person name="Saif S."/>
            <person name="Shea T."/>
            <person name="Shenoy N."/>
            <person name="Sisk P."/>
            <person name="Stolte C."/>
            <person name="Sykes S."/>
            <person name="Yandava C."/>
            <person name="Wortman J."/>
            <person name="Nusbaum C."/>
            <person name="Birren B."/>
        </authorList>
    </citation>
    <scope>NUCLEOTIDE SEQUENCE</scope>
    <source>
        <strain evidence="3">R3-111a-1</strain>
    </source>
</reference>
<dbReference type="VEuPathDB" id="FungiDB:GGTG_13737"/>
<protein>
    <submittedName>
        <fullName evidence="3 4">Uncharacterized protein</fullName>
    </submittedName>
</protein>
<reference evidence="3" key="2">
    <citation type="submission" date="2010-07" db="EMBL/GenBank/DDBJ databases">
        <authorList>
            <consortium name="The Broad Institute Genome Sequencing Platform"/>
            <consortium name="Broad Institute Genome Sequencing Center for Infectious Disease"/>
            <person name="Ma L.-J."/>
            <person name="Dead R."/>
            <person name="Young S."/>
            <person name="Zeng Q."/>
            <person name="Koehrsen M."/>
            <person name="Alvarado L."/>
            <person name="Berlin A."/>
            <person name="Chapman S.B."/>
            <person name="Chen Z."/>
            <person name="Freedman E."/>
            <person name="Gellesch M."/>
            <person name="Goldberg J."/>
            <person name="Griggs A."/>
            <person name="Gujja S."/>
            <person name="Heilman E.R."/>
            <person name="Heiman D."/>
            <person name="Hepburn T."/>
            <person name="Howarth C."/>
            <person name="Jen D."/>
            <person name="Larson L."/>
            <person name="Mehta T."/>
            <person name="Neiman D."/>
            <person name="Pearson M."/>
            <person name="Roberts A."/>
            <person name="Saif S."/>
            <person name="Shea T."/>
            <person name="Shenoy N."/>
            <person name="Sisk P."/>
            <person name="Stolte C."/>
            <person name="Sykes S."/>
            <person name="Walk T."/>
            <person name="White J."/>
            <person name="Yandava C."/>
            <person name="Haas B."/>
            <person name="Nusbaum C."/>
            <person name="Birren B."/>
        </authorList>
    </citation>
    <scope>NUCLEOTIDE SEQUENCE</scope>
    <source>
        <strain evidence="3">R3-111a-1</strain>
    </source>
</reference>
<evidence type="ECO:0000313" key="3">
    <source>
        <dbReference type="EMBL" id="EJT68698.1"/>
    </source>
</evidence>
<evidence type="ECO:0000313" key="4">
    <source>
        <dbReference type="EnsemblFungi" id="EJT68698"/>
    </source>
</evidence>
<feature type="compositionally biased region" description="Polar residues" evidence="1">
    <location>
        <begin position="22"/>
        <end position="40"/>
    </location>
</feature>
<feature type="region of interest" description="Disordered" evidence="1">
    <location>
        <begin position="17"/>
        <end position="49"/>
    </location>
</feature>
<evidence type="ECO:0000256" key="1">
    <source>
        <dbReference type="SAM" id="MobiDB-lite"/>
    </source>
</evidence>
<reference evidence="4" key="4">
    <citation type="journal article" date="2015" name="G3 (Bethesda)">
        <title>Genome sequences of three phytopathogenic species of the Magnaporthaceae family of fungi.</title>
        <authorList>
            <person name="Okagaki L.H."/>
            <person name="Nunes C.C."/>
            <person name="Sailsbery J."/>
            <person name="Clay B."/>
            <person name="Brown D."/>
            <person name="John T."/>
            <person name="Oh Y."/>
            <person name="Young N."/>
            <person name="Fitzgerald M."/>
            <person name="Haas B.J."/>
            <person name="Zeng Q."/>
            <person name="Young S."/>
            <person name="Adiconis X."/>
            <person name="Fan L."/>
            <person name="Levin J.Z."/>
            <person name="Mitchell T.K."/>
            <person name="Okubara P.A."/>
            <person name="Farman M.L."/>
            <person name="Kohn L.M."/>
            <person name="Birren B."/>
            <person name="Ma L.-J."/>
            <person name="Dean R.A."/>
        </authorList>
    </citation>
    <scope>NUCLEOTIDE SEQUENCE</scope>
    <source>
        <strain evidence="4">R3-111a-1</strain>
    </source>
</reference>
<keyword evidence="2" id="KW-0472">Membrane</keyword>
<reference evidence="4" key="5">
    <citation type="submission" date="2018-04" db="UniProtKB">
        <authorList>
            <consortium name="EnsemblFungi"/>
        </authorList>
    </citation>
    <scope>IDENTIFICATION</scope>
    <source>
        <strain evidence="4">R3-111a-1</strain>
    </source>
</reference>
<dbReference type="AlphaFoldDB" id="J3PJP8"/>
<sequence length="130" mass="13552">MAEYGCYQVNVGEDESRYPAMSRSTKPSPRTGSLGGSTARSAEMHGASGSRASAAREGCVMLLVLCAAASCLLDLVGLLQGLPLAWVLVNSRRWLPRESQGQARCNPRPGFNTHGPGVAAGLWHAPAGSA</sequence>
<dbReference type="HOGENOM" id="CLU_1938299_0_0_1"/>
<keyword evidence="5" id="KW-1185">Reference proteome</keyword>
<reference evidence="5" key="1">
    <citation type="submission" date="2010-07" db="EMBL/GenBank/DDBJ databases">
        <title>The genome sequence of Gaeumannomyces graminis var. tritici strain R3-111a-1.</title>
        <authorList>
            <consortium name="The Broad Institute Genome Sequencing Platform"/>
            <person name="Ma L.-J."/>
            <person name="Dead R."/>
            <person name="Young S."/>
            <person name="Zeng Q."/>
            <person name="Koehrsen M."/>
            <person name="Alvarado L."/>
            <person name="Berlin A."/>
            <person name="Chapman S.B."/>
            <person name="Chen Z."/>
            <person name="Freedman E."/>
            <person name="Gellesch M."/>
            <person name="Goldberg J."/>
            <person name="Griggs A."/>
            <person name="Gujja S."/>
            <person name="Heilman E.R."/>
            <person name="Heiman D."/>
            <person name="Hepburn T."/>
            <person name="Howarth C."/>
            <person name="Jen D."/>
            <person name="Larson L."/>
            <person name="Mehta T."/>
            <person name="Neiman D."/>
            <person name="Pearson M."/>
            <person name="Roberts A."/>
            <person name="Saif S."/>
            <person name="Shea T."/>
            <person name="Shenoy N."/>
            <person name="Sisk P."/>
            <person name="Stolte C."/>
            <person name="Sykes S."/>
            <person name="Walk T."/>
            <person name="White J."/>
            <person name="Yandava C."/>
            <person name="Haas B."/>
            <person name="Nusbaum C."/>
            <person name="Birren B."/>
        </authorList>
    </citation>
    <scope>NUCLEOTIDE SEQUENCE [LARGE SCALE GENOMIC DNA]</scope>
    <source>
        <strain evidence="5">R3-111a-1</strain>
    </source>
</reference>
<keyword evidence="2" id="KW-0812">Transmembrane</keyword>
<dbReference type="Proteomes" id="UP000006039">
    <property type="component" value="Unassembled WGS sequence"/>
</dbReference>
<keyword evidence="2" id="KW-1133">Transmembrane helix</keyword>
<dbReference type="GeneID" id="20354195"/>
<gene>
    <name evidence="4" type="primary">20354195</name>
    <name evidence="3" type="ORF">GGTG_13737</name>
</gene>
<accession>J3PJP8</accession>
<dbReference type="EnsemblFungi" id="EJT68698">
    <property type="protein sequence ID" value="EJT68698"/>
    <property type="gene ID" value="GGTG_13737"/>
</dbReference>
<dbReference type="RefSeq" id="XP_009229919.1">
    <property type="nucleotide sequence ID" value="XM_009231655.1"/>
</dbReference>
<feature type="transmembrane region" description="Helical" evidence="2">
    <location>
        <begin position="60"/>
        <end position="89"/>
    </location>
</feature>
<organism evidence="3">
    <name type="scientific">Gaeumannomyces tritici (strain R3-111a-1)</name>
    <name type="common">Wheat and barley take-all root rot fungus</name>
    <name type="synonym">Gaeumannomyces graminis var. tritici</name>
    <dbReference type="NCBI Taxonomy" id="644352"/>
    <lineage>
        <taxon>Eukaryota</taxon>
        <taxon>Fungi</taxon>
        <taxon>Dikarya</taxon>
        <taxon>Ascomycota</taxon>
        <taxon>Pezizomycotina</taxon>
        <taxon>Sordariomycetes</taxon>
        <taxon>Sordariomycetidae</taxon>
        <taxon>Magnaporthales</taxon>
        <taxon>Magnaporthaceae</taxon>
        <taxon>Gaeumannomyces</taxon>
    </lineage>
</organism>
<proteinExistence type="predicted"/>
<dbReference type="EMBL" id="GL385436">
    <property type="protein sequence ID" value="EJT68698.1"/>
    <property type="molecule type" value="Genomic_DNA"/>
</dbReference>
<evidence type="ECO:0000313" key="5">
    <source>
        <dbReference type="Proteomes" id="UP000006039"/>
    </source>
</evidence>
<evidence type="ECO:0000256" key="2">
    <source>
        <dbReference type="SAM" id="Phobius"/>
    </source>
</evidence>
<name>J3PJP8_GAET3</name>